<dbReference type="EMBL" id="JABXWD010000661">
    <property type="protein sequence ID" value="MBV6343556.1"/>
    <property type="molecule type" value="Genomic_DNA"/>
</dbReference>
<evidence type="ECO:0000313" key="1">
    <source>
        <dbReference type="EMBL" id="MBV6343556.1"/>
    </source>
</evidence>
<keyword evidence="2" id="KW-1185">Reference proteome</keyword>
<gene>
    <name evidence="1" type="ORF">HWQ67_18460</name>
</gene>
<organism evidence="1 2">
    <name type="scientific">Candidatus Magnetobacterium casense</name>
    <dbReference type="NCBI Taxonomy" id="1455061"/>
    <lineage>
        <taxon>Bacteria</taxon>
        <taxon>Pseudomonadati</taxon>
        <taxon>Nitrospirota</taxon>
        <taxon>Thermodesulfovibrionia</taxon>
        <taxon>Thermodesulfovibrionales</taxon>
        <taxon>Candidatus Magnetobacteriaceae</taxon>
        <taxon>Candidatus Magnetobacterium</taxon>
    </lineage>
</organism>
<evidence type="ECO:0000313" key="2">
    <source>
        <dbReference type="Proteomes" id="UP001196980"/>
    </source>
</evidence>
<proteinExistence type="predicted"/>
<evidence type="ECO:0008006" key="3">
    <source>
        <dbReference type="Google" id="ProtNLM"/>
    </source>
</evidence>
<sequence>MKKKSNKKELYSVSEVEELLGLTRNTILNYIFEWQDEFVPATAYSHGPLGAKVRFYNWDAVGKIAKFVDTTPMVRPFFQRGKRLPKVDIKLMTCAATAREVGLSINTVRRWVDIVGLSPLTTIRGGKHRWNYFERNAILSMCRH</sequence>
<name>A0ABS6S3X4_9BACT</name>
<comment type="caution">
    <text evidence="1">The sequence shown here is derived from an EMBL/GenBank/DDBJ whole genome shotgun (WGS) entry which is preliminary data.</text>
</comment>
<dbReference type="Proteomes" id="UP001196980">
    <property type="component" value="Unassembled WGS sequence"/>
</dbReference>
<protein>
    <recommendedName>
        <fullName evidence="3">MerR family transcriptional regulator</fullName>
    </recommendedName>
</protein>
<feature type="non-terminal residue" evidence="1">
    <location>
        <position position="144"/>
    </location>
</feature>
<reference evidence="1 2" key="1">
    <citation type="journal article" date="2020" name="J Geophys Res Biogeosci">
        <title>Magnetotaxis as an Adaptation to Enable Bacterial Shuttling of Microbial Sulfur and Sulfur Cycling Across Aquatic Oxic#Anoxic Interfaces.</title>
        <authorList>
            <person name="Li J."/>
            <person name="Liu P."/>
            <person name="Wang J."/>
            <person name="Roberts A.P."/>
            <person name="Pan Y."/>
        </authorList>
    </citation>
    <scope>NUCLEOTIDE SEQUENCE [LARGE SCALE GENOMIC DNA]</scope>
    <source>
        <strain evidence="1 2">MYR-1_YQ</strain>
    </source>
</reference>
<accession>A0ABS6S3X4</accession>